<dbReference type="Pfam" id="PF00132">
    <property type="entry name" value="Hexapep"/>
    <property type="match status" value="1"/>
</dbReference>
<dbReference type="GO" id="GO:0008374">
    <property type="term" value="F:O-acyltransferase activity"/>
    <property type="evidence" value="ECO:0007669"/>
    <property type="project" value="TreeGrafter"/>
</dbReference>
<dbReference type="InterPro" id="IPR001451">
    <property type="entry name" value="Hexapep"/>
</dbReference>
<reference evidence="3 4" key="1">
    <citation type="submission" date="2014-09" db="EMBL/GenBank/DDBJ databases">
        <title>Whole Genome Shotgun of Flavobacterium aquatile LMG 4008.</title>
        <authorList>
            <person name="Gale A.N."/>
            <person name="Pipes S.E."/>
            <person name="Newman J.D."/>
        </authorList>
    </citation>
    <scope>NUCLEOTIDE SEQUENCE [LARGE SCALE GENOMIC DNA]</scope>
    <source>
        <strain evidence="3 4">LMG 4008</strain>
    </source>
</reference>
<proteinExistence type="inferred from homology"/>
<sequence length="189" mass="20469">MSIVDKLKQLFFVKCRIWKYKLLSNCTNVTGNPKLFIPLLLKGEGKISFGENVQIGVVAAHYTYSSYNYILASGKDTEVKFGNNVVMANGATIQATTGISLGNDVMIGINCFLVDTDGHDLDPSKRMDGDVKSAKIRIENNVVIFYNSVVFKGVTIGENSIIGACSVVTKDIPPNVFAAGSPAKVIRNL</sequence>
<dbReference type="eggNOG" id="COG0110">
    <property type="taxonomic scope" value="Bacteria"/>
</dbReference>
<dbReference type="SUPFAM" id="SSF51161">
    <property type="entry name" value="Trimeric LpxA-like enzymes"/>
    <property type="match status" value="1"/>
</dbReference>
<dbReference type="InterPro" id="IPR051159">
    <property type="entry name" value="Hexapeptide_acetyltransf"/>
</dbReference>
<protein>
    <recommendedName>
        <fullName evidence="5">Acetyltransferase</fullName>
    </recommendedName>
</protein>
<evidence type="ECO:0008006" key="5">
    <source>
        <dbReference type="Google" id="ProtNLM"/>
    </source>
</evidence>
<dbReference type="OrthoDB" id="9801697at2"/>
<comment type="caution">
    <text evidence="3">The sequence shown here is derived from an EMBL/GenBank/DDBJ whole genome shotgun (WGS) entry which is preliminary data.</text>
</comment>
<evidence type="ECO:0000256" key="2">
    <source>
        <dbReference type="ARBA" id="ARBA00022679"/>
    </source>
</evidence>
<dbReference type="AlphaFoldDB" id="A0A095UWS7"/>
<dbReference type="STRING" id="1453498.LG45_12405"/>
<dbReference type="CDD" id="cd04647">
    <property type="entry name" value="LbH_MAT_like"/>
    <property type="match status" value="1"/>
</dbReference>
<evidence type="ECO:0000313" key="3">
    <source>
        <dbReference type="EMBL" id="KGD67025.1"/>
    </source>
</evidence>
<organism evidence="3 4">
    <name type="scientific">Flavobacterium aquatile LMG 4008 = ATCC 11947</name>
    <dbReference type="NCBI Taxonomy" id="1453498"/>
    <lineage>
        <taxon>Bacteria</taxon>
        <taxon>Pseudomonadati</taxon>
        <taxon>Bacteroidota</taxon>
        <taxon>Flavobacteriia</taxon>
        <taxon>Flavobacteriales</taxon>
        <taxon>Flavobacteriaceae</taxon>
        <taxon>Flavobacterium</taxon>
    </lineage>
</organism>
<dbReference type="EMBL" id="JRHH01000005">
    <property type="protein sequence ID" value="KGD67025.1"/>
    <property type="molecule type" value="Genomic_DNA"/>
</dbReference>
<evidence type="ECO:0000256" key="1">
    <source>
        <dbReference type="ARBA" id="ARBA00007274"/>
    </source>
</evidence>
<dbReference type="Gene3D" id="2.160.10.10">
    <property type="entry name" value="Hexapeptide repeat proteins"/>
    <property type="match status" value="1"/>
</dbReference>
<dbReference type="Proteomes" id="UP000029554">
    <property type="component" value="Unassembled WGS sequence"/>
</dbReference>
<dbReference type="InterPro" id="IPR011004">
    <property type="entry name" value="Trimer_LpxA-like_sf"/>
</dbReference>
<keyword evidence="2" id="KW-0808">Transferase</keyword>
<dbReference type="PANTHER" id="PTHR23416">
    <property type="entry name" value="SIALIC ACID SYNTHASE-RELATED"/>
    <property type="match status" value="1"/>
</dbReference>
<comment type="similarity">
    <text evidence="1">Belongs to the transferase hexapeptide repeat family.</text>
</comment>
<dbReference type="RefSeq" id="WP_035127536.1">
    <property type="nucleotide sequence ID" value="NZ_JRHH01000005.1"/>
</dbReference>
<name>A0A095UWS7_9FLAO</name>
<dbReference type="PANTHER" id="PTHR23416:SF23">
    <property type="entry name" value="ACETYLTRANSFERASE C18B11.09C-RELATED"/>
    <property type="match status" value="1"/>
</dbReference>
<evidence type="ECO:0000313" key="4">
    <source>
        <dbReference type="Proteomes" id="UP000029554"/>
    </source>
</evidence>
<gene>
    <name evidence="3" type="ORF">LG45_12405</name>
</gene>
<keyword evidence="4" id="KW-1185">Reference proteome</keyword>
<accession>A0A095UWS7</accession>